<keyword evidence="6 8" id="KW-0732">Signal</keyword>
<dbReference type="SMART" id="SM00737">
    <property type="entry name" value="ML"/>
    <property type="match status" value="1"/>
</dbReference>
<dbReference type="OMA" id="HQTYDLC"/>
<evidence type="ECO:0000256" key="7">
    <source>
        <dbReference type="ARBA" id="ARBA00023055"/>
    </source>
</evidence>
<dbReference type="Gene3D" id="2.70.220.10">
    <property type="entry name" value="Ganglioside GM2 activator"/>
    <property type="match status" value="1"/>
</dbReference>
<protein>
    <recommendedName>
        <fullName evidence="4">Phosphatidylglycerol/phosphatidylinositol transfer protein</fullName>
    </recommendedName>
</protein>
<feature type="domain" description="MD-2-related lipid-recognition" evidence="9">
    <location>
        <begin position="31"/>
        <end position="153"/>
    </location>
</feature>
<evidence type="ECO:0000256" key="4">
    <source>
        <dbReference type="ARBA" id="ARBA00016056"/>
    </source>
</evidence>
<evidence type="ECO:0000313" key="11">
    <source>
        <dbReference type="Proteomes" id="UP000243498"/>
    </source>
</evidence>
<dbReference type="InterPro" id="IPR036846">
    <property type="entry name" value="GM2-AP_sf"/>
</dbReference>
<dbReference type="InterPro" id="IPR014756">
    <property type="entry name" value="Ig_E-set"/>
</dbReference>
<evidence type="ECO:0000256" key="1">
    <source>
        <dbReference type="ARBA" id="ARBA00002053"/>
    </source>
</evidence>
<comment type="subunit">
    <text evidence="3">Monomer.</text>
</comment>
<name>A0A166ZFY0_METRR</name>
<evidence type="ECO:0000256" key="6">
    <source>
        <dbReference type="ARBA" id="ARBA00022729"/>
    </source>
</evidence>
<dbReference type="InterPro" id="IPR039670">
    <property type="entry name" value="NPC2-like"/>
</dbReference>
<organism evidence="10 11">
    <name type="scientific">Metarhizium rileyi (strain RCEF 4871)</name>
    <name type="common">Nomuraea rileyi</name>
    <dbReference type="NCBI Taxonomy" id="1649241"/>
    <lineage>
        <taxon>Eukaryota</taxon>
        <taxon>Fungi</taxon>
        <taxon>Dikarya</taxon>
        <taxon>Ascomycota</taxon>
        <taxon>Pezizomycotina</taxon>
        <taxon>Sordariomycetes</taxon>
        <taxon>Hypocreomycetidae</taxon>
        <taxon>Hypocreales</taxon>
        <taxon>Clavicipitaceae</taxon>
        <taxon>Metarhizium</taxon>
    </lineage>
</organism>
<dbReference type="InterPro" id="IPR033917">
    <property type="entry name" value="ML_PG-PI_TP"/>
</dbReference>
<gene>
    <name evidence="10" type="ORF">NOR_06955</name>
</gene>
<dbReference type="PANTHER" id="PTHR11306:SF0">
    <property type="entry name" value="PHOSPHATIDYLGLYCEROL_PHOSPHATIDYLINOSITOL TRANSFER PROTEIN"/>
    <property type="match status" value="1"/>
</dbReference>
<keyword evidence="11" id="KW-1185">Reference proteome</keyword>
<comment type="caution">
    <text evidence="10">The sequence shown here is derived from an EMBL/GenBank/DDBJ whole genome shotgun (WGS) entry which is preliminary data.</text>
</comment>
<dbReference type="GO" id="GO:0032934">
    <property type="term" value="F:sterol binding"/>
    <property type="evidence" value="ECO:0007669"/>
    <property type="project" value="InterPro"/>
</dbReference>
<comment type="function">
    <text evidence="1">Catalyzes the intermembrane transfer of phosphatidylglycerol and phosphatidylinositol.</text>
</comment>
<feature type="chain" id="PRO_5007883174" description="Phosphatidylglycerol/phosphatidylinositol transfer protein" evidence="8">
    <location>
        <begin position="20"/>
        <end position="165"/>
    </location>
</feature>
<accession>A0A166ZFY0</accession>
<evidence type="ECO:0000259" key="9">
    <source>
        <dbReference type="SMART" id="SM00737"/>
    </source>
</evidence>
<dbReference type="EMBL" id="AZHC01000028">
    <property type="protein sequence ID" value="OAA37878.1"/>
    <property type="molecule type" value="Genomic_DNA"/>
</dbReference>
<dbReference type="InterPro" id="IPR003172">
    <property type="entry name" value="ML_dom"/>
</dbReference>
<sequence length="165" mass="17719">MKCISAIAWTATCLSAVAAAGSLKVPGDSPLEFCNSDRDRDVVQIEKVDISPNPPKAGKPLLVTFKGDIKSNVTSGSYVKITIKYGLIQLLSTTADFCEQAGNVDLSCPLEAGKLVLTKRFDMPAAIPPGTYKVFADAYTDDDENMACLEATVNFPRPTLLEEEL</sequence>
<evidence type="ECO:0000256" key="5">
    <source>
        <dbReference type="ARBA" id="ARBA00022448"/>
    </source>
</evidence>
<dbReference type="GO" id="GO:0032366">
    <property type="term" value="P:intracellular sterol transport"/>
    <property type="evidence" value="ECO:0007669"/>
    <property type="project" value="InterPro"/>
</dbReference>
<evidence type="ECO:0000256" key="2">
    <source>
        <dbReference type="ARBA" id="ARBA00006370"/>
    </source>
</evidence>
<dbReference type="CDD" id="cd00917">
    <property type="entry name" value="PG-PI_TP"/>
    <property type="match status" value="1"/>
</dbReference>
<dbReference type="OrthoDB" id="6409159at2759"/>
<dbReference type="AlphaFoldDB" id="A0A166ZFY0"/>
<keyword evidence="7" id="KW-0445">Lipid transport</keyword>
<comment type="similarity">
    <text evidence="2">Belongs to the NPC2 family.</text>
</comment>
<keyword evidence="5" id="KW-0813">Transport</keyword>
<reference evidence="10 11" key="1">
    <citation type="journal article" date="2016" name="Genome Biol. Evol.">
        <title>Divergent and convergent evolution of fungal pathogenicity.</title>
        <authorList>
            <person name="Shang Y."/>
            <person name="Xiao G."/>
            <person name="Zheng P."/>
            <person name="Cen K."/>
            <person name="Zhan S."/>
            <person name="Wang C."/>
        </authorList>
    </citation>
    <scope>NUCLEOTIDE SEQUENCE [LARGE SCALE GENOMIC DNA]</scope>
    <source>
        <strain evidence="10 11">RCEF 4871</strain>
    </source>
</reference>
<dbReference type="Proteomes" id="UP000243498">
    <property type="component" value="Unassembled WGS sequence"/>
</dbReference>
<evidence type="ECO:0000313" key="10">
    <source>
        <dbReference type="EMBL" id="OAA37878.1"/>
    </source>
</evidence>
<evidence type="ECO:0000256" key="3">
    <source>
        <dbReference type="ARBA" id="ARBA00011245"/>
    </source>
</evidence>
<feature type="signal peptide" evidence="8">
    <location>
        <begin position="1"/>
        <end position="19"/>
    </location>
</feature>
<proteinExistence type="inferred from homology"/>
<dbReference type="SUPFAM" id="SSF81296">
    <property type="entry name" value="E set domains"/>
    <property type="match status" value="1"/>
</dbReference>
<evidence type="ECO:0000256" key="8">
    <source>
        <dbReference type="SAM" id="SignalP"/>
    </source>
</evidence>
<dbReference type="PANTHER" id="PTHR11306">
    <property type="entry name" value="NIEMANN PICK TYPE C2 PROTEIN NPC2-RELATED"/>
    <property type="match status" value="1"/>
</dbReference>
<dbReference type="Pfam" id="PF02221">
    <property type="entry name" value="E1_DerP2_DerF2"/>
    <property type="match status" value="1"/>
</dbReference>